<gene>
    <name evidence="1" type="ORF">TSPGSL018_13415</name>
</gene>
<reference evidence="1" key="1">
    <citation type="submission" date="2014-05" db="EMBL/GenBank/DDBJ databases">
        <title>The transcriptome of the halophilic microalga Tetraselmis sp. GSL018 isolated from the Great Salt Lake, Utah.</title>
        <authorList>
            <person name="Jinkerson R.E."/>
            <person name="D'Adamo S."/>
            <person name="Posewitz M.C."/>
        </authorList>
    </citation>
    <scope>NUCLEOTIDE SEQUENCE</scope>
    <source>
        <strain evidence="1">GSL018</strain>
    </source>
</reference>
<organism evidence="1">
    <name type="scientific">Tetraselmis sp. GSL018</name>
    <dbReference type="NCBI Taxonomy" id="582737"/>
    <lineage>
        <taxon>Eukaryota</taxon>
        <taxon>Viridiplantae</taxon>
        <taxon>Chlorophyta</taxon>
        <taxon>core chlorophytes</taxon>
        <taxon>Chlorodendrophyceae</taxon>
        <taxon>Chlorodendrales</taxon>
        <taxon>Chlorodendraceae</taxon>
        <taxon>Tetraselmis</taxon>
    </lineage>
</organism>
<feature type="non-terminal residue" evidence="1">
    <location>
        <position position="90"/>
    </location>
</feature>
<dbReference type="AlphaFoldDB" id="A0A061S1Y7"/>
<protein>
    <submittedName>
        <fullName evidence="1">Uncharacterized protein</fullName>
    </submittedName>
</protein>
<proteinExistence type="predicted"/>
<dbReference type="EMBL" id="GBEZ01006240">
    <property type="protein sequence ID" value="JAC79142.1"/>
    <property type="molecule type" value="Transcribed_RNA"/>
</dbReference>
<sequence>MLQRHPSQAHASSVAKLPLFPEINWMPHQGKAEHPPSSLCPLHLHSVFCLHQARPHAAIPPIQCLDSKPPLKVVPSSAAPVPESFTWSKR</sequence>
<name>A0A061S1Y7_9CHLO</name>
<evidence type="ECO:0000313" key="1">
    <source>
        <dbReference type="EMBL" id="JAC79142.1"/>
    </source>
</evidence>
<accession>A0A061S1Y7</accession>